<organism evidence="1 2">
    <name type="scientific">Brevibacillus fortis</name>
    <dbReference type="NCBI Taxonomy" id="2126352"/>
    <lineage>
        <taxon>Bacteria</taxon>
        <taxon>Bacillati</taxon>
        <taxon>Bacillota</taxon>
        <taxon>Bacilli</taxon>
        <taxon>Bacillales</taxon>
        <taxon>Paenibacillaceae</taxon>
        <taxon>Brevibacillus</taxon>
    </lineage>
</organism>
<proteinExistence type="predicted"/>
<keyword evidence="2" id="KW-1185">Reference proteome</keyword>
<comment type="caution">
    <text evidence="1">The sequence shown here is derived from an EMBL/GenBank/DDBJ whole genome shotgun (WGS) entry which is preliminary data.</text>
</comment>
<dbReference type="AlphaFoldDB" id="A0A2P7UJB0"/>
<protein>
    <recommendedName>
        <fullName evidence="3">Threonine dehydratase</fullName>
    </recommendedName>
</protein>
<evidence type="ECO:0000313" key="2">
    <source>
        <dbReference type="Proteomes" id="UP000240419"/>
    </source>
</evidence>
<name>A0A2P7UJB0_9BACL</name>
<accession>A0A2P7UJB0</accession>
<evidence type="ECO:0000313" key="1">
    <source>
        <dbReference type="EMBL" id="PSJ87037.1"/>
    </source>
</evidence>
<gene>
    <name evidence="1" type="ORF">C7R93_27740</name>
</gene>
<evidence type="ECO:0008006" key="3">
    <source>
        <dbReference type="Google" id="ProtNLM"/>
    </source>
</evidence>
<dbReference type="EMBL" id="PXZM01000051">
    <property type="protein sequence ID" value="PSJ87037.1"/>
    <property type="molecule type" value="Genomic_DNA"/>
</dbReference>
<sequence>MEHNIHHEHPHQHSPACGHTKIRHDDHIDYVHNGHLHHEHAGHWDECKIPVSSTNPSECKPMTCGCDHGPDCGHELVPHGDHKDYLVNGRLHHVHGDHCDDHGPVEIITS</sequence>
<dbReference type="Proteomes" id="UP000240419">
    <property type="component" value="Unassembled WGS sequence"/>
</dbReference>
<reference evidence="1 2" key="1">
    <citation type="submission" date="2018-03" db="EMBL/GenBank/DDBJ databases">
        <title>Brevisbacillus phylogenomics.</title>
        <authorList>
            <person name="Dunlap C."/>
        </authorList>
    </citation>
    <scope>NUCLEOTIDE SEQUENCE [LARGE SCALE GENOMIC DNA]</scope>
    <source>
        <strain evidence="1 2">NRRL NRS-1210</strain>
    </source>
</reference>